<feature type="domain" description="PE" evidence="1">
    <location>
        <begin position="36"/>
        <end position="125"/>
    </location>
</feature>
<reference evidence="2 3" key="1">
    <citation type="submission" date="2014-01" db="EMBL/GenBank/DDBJ databases">
        <authorList>
            <person name="Dobos K."/>
            <person name="Lenaerts A."/>
            <person name="Ordway D."/>
            <person name="DeGroote M.A."/>
            <person name="Parker T."/>
            <person name="Sizemore C."/>
            <person name="Tallon L.J."/>
            <person name="Sadzewicz L.K."/>
            <person name="Sengamalay N."/>
            <person name="Fraser C.M."/>
            <person name="Hine E."/>
            <person name="Shefchek K.A."/>
            <person name="Das S.P."/>
            <person name="Tettelin H."/>
        </authorList>
    </citation>
    <scope>NUCLEOTIDE SEQUENCE [LARGE SCALE GENOMIC DNA]</scope>
    <source>
        <strain evidence="2 3">Harvey</strain>
    </source>
</reference>
<evidence type="ECO:0000313" key="3">
    <source>
        <dbReference type="Proteomes" id="UP000020681"/>
    </source>
</evidence>
<dbReference type="Pfam" id="PF21526">
    <property type="entry name" value="PGRS"/>
    <property type="match status" value="1"/>
</dbReference>
<dbReference type="Gene3D" id="1.10.287.850">
    <property type="entry name" value="HP0062-like domain"/>
    <property type="match status" value="1"/>
</dbReference>
<name>A0ABP3A7Q1_MYCUL</name>
<sequence length="271" mass="26184">MRFSTFYGDFAAPAVLGLSGYRGASSEMTEVLMSFVSVAPEVVATAASDLARIGPSIDAVNAAAAGATTTVLAAGADEVSVAIAALFGTHAQEYQAISTRISALNERFVALLTAGSNSYAASESASVSWLQAVEQDVLGLVNAPSQYWFGRPLIGNGADGVAGTGQAGGAGGILWGNGGAGGSGAVGQSGGAGGSAGLLGHGGAGGAGGRPGLPVLAVSVGRRRRRMAVRQRWNRGVGGAGPVNGGVGGAGGRAWLLGAGGSGGAGDRGLV</sequence>
<proteinExistence type="predicted"/>
<dbReference type="EMBL" id="JAOL01000162">
    <property type="protein sequence ID" value="EUA87422.1"/>
    <property type="molecule type" value="Genomic_DNA"/>
</dbReference>
<evidence type="ECO:0000313" key="2">
    <source>
        <dbReference type="EMBL" id="EUA87422.1"/>
    </source>
</evidence>
<keyword evidence="3" id="KW-1185">Reference proteome</keyword>
<organism evidence="2 3">
    <name type="scientific">Mycobacterium ulcerans str. Harvey</name>
    <dbReference type="NCBI Taxonomy" id="1299332"/>
    <lineage>
        <taxon>Bacteria</taxon>
        <taxon>Bacillati</taxon>
        <taxon>Actinomycetota</taxon>
        <taxon>Actinomycetes</taxon>
        <taxon>Mycobacteriales</taxon>
        <taxon>Mycobacteriaceae</taxon>
        <taxon>Mycobacterium</taxon>
        <taxon>Mycobacterium ulcerans group</taxon>
    </lineage>
</organism>
<dbReference type="SUPFAM" id="SSF140459">
    <property type="entry name" value="PE/PPE dimer-like"/>
    <property type="match status" value="1"/>
</dbReference>
<dbReference type="InterPro" id="IPR038332">
    <property type="entry name" value="PPE_sf"/>
</dbReference>
<evidence type="ECO:0000259" key="1">
    <source>
        <dbReference type="Pfam" id="PF00934"/>
    </source>
</evidence>
<dbReference type="InterPro" id="IPR000084">
    <property type="entry name" value="PE-PGRS_N"/>
</dbReference>
<protein>
    <submittedName>
        <fullName evidence="2">PE family protein</fullName>
    </submittedName>
</protein>
<comment type="caution">
    <text evidence="2">The sequence shown here is derived from an EMBL/GenBank/DDBJ whole genome shotgun (WGS) entry which is preliminary data.</text>
</comment>
<accession>A0ABP3A7Q1</accession>
<dbReference type="InterPro" id="IPR048996">
    <property type="entry name" value="PGRS_rpt"/>
</dbReference>
<dbReference type="Pfam" id="PF00934">
    <property type="entry name" value="PE"/>
    <property type="match status" value="1"/>
</dbReference>
<dbReference type="Proteomes" id="UP000020681">
    <property type="component" value="Unassembled WGS sequence"/>
</dbReference>
<gene>
    <name evidence="2" type="ORF">I551_6049</name>
</gene>